<comment type="caution">
    <text evidence="2">The sequence shown here is derived from an EMBL/GenBank/DDBJ whole genome shotgun (WGS) entry which is preliminary data.</text>
</comment>
<proteinExistence type="predicted"/>
<keyword evidence="3" id="KW-1185">Reference proteome</keyword>
<protein>
    <submittedName>
        <fullName evidence="2">Alpha/beta hydrolase family protein</fullName>
    </submittedName>
</protein>
<accession>A0A3M0BY25</accession>
<reference evidence="2 3" key="1">
    <citation type="submission" date="2018-10" db="EMBL/GenBank/DDBJ databases">
        <title>Genomic Encyclopedia of Archaeal and Bacterial Type Strains, Phase II (KMG-II): from individual species to whole genera.</title>
        <authorList>
            <person name="Goeker M."/>
        </authorList>
    </citation>
    <scope>NUCLEOTIDE SEQUENCE [LARGE SCALE GENOMIC DNA]</scope>
    <source>
        <strain evidence="2 3">DSM 25217</strain>
    </source>
</reference>
<feature type="signal peptide" evidence="1">
    <location>
        <begin position="1"/>
        <end position="20"/>
    </location>
</feature>
<dbReference type="AlphaFoldDB" id="A0A3M0BY25"/>
<evidence type="ECO:0000313" key="2">
    <source>
        <dbReference type="EMBL" id="RMB01942.1"/>
    </source>
</evidence>
<keyword evidence="2" id="KW-0378">Hydrolase</keyword>
<dbReference type="InterPro" id="IPR029058">
    <property type="entry name" value="AB_hydrolase_fold"/>
</dbReference>
<sequence length="307" mass="32578">MRLTCVLLVAVFAFAPRATASDSRYRTVSLSLESGRTVLLTIGSPAGAPTRPKASIVFSHGANAAPLRYKRLFDHWLDAGFRIIAPLHLDSEEYPGGPSKDRPLILRSRLEDYGQSLDYAFGPDAESPDPETRERGNAATLPVYAAGHSYGAYIAQLAGGATIVVGDAKQTIKTTRAVAGVIAMSPPPGYPGFSPKGSWSSMTAPMLIQTGTADILPPFVDNWRLRLDSHAERPAGKSHAAIFSGVDHYFGGAIGRTGPDPAPAMLNALSDFVAISTAFMKWGAAGTPETFEPSGHTRFTALVPVPE</sequence>
<dbReference type="InParanoid" id="A0A3M0BY25"/>
<organism evidence="2 3">
    <name type="scientific">Eilatimonas milleporae</name>
    <dbReference type="NCBI Taxonomy" id="911205"/>
    <lineage>
        <taxon>Bacteria</taxon>
        <taxon>Pseudomonadati</taxon>
        <taxon>Pseudomonadota</taxon>
        <taxon>Alphaproteobacteria</taxon>
        <taxon>Kordiimonadales</taxon>
        <taxon>Kordiimonadaceae</taxon>
        <taxon>Eilatimonas</taxon>
    </lineage>
</organism>
<keyword evidence="1" id="KW-0732">Signal</keyword>
<evidence type="ECO:0000313" key="3">
    <source>
        <dbReference type="Proteomes" id="UP000271227"/>
    </source>
</evidence>
<evidence type="ECO:0000256" key="1">
    <source>
        <dbReference type="SAM" id="SignalP"/>
    </source>
</evidence>
<feature type="chain" id="PRO_5018126513" evidence="1">
    <location>
        <begin position="21"/>
        <end position="307"/>
    </location>
</feature>
<name>A0A3M0BY25_9PROT</name>
<dbReference type="EMBL" id="REFR01000015">
    <property type="protein sequence ID" value="RMB01942.1"/>
    <property type="molecule type" value="Genomic_DNA"/>
</dbReference>
<dbReference type="RefSeq" id="WP_170163924.1">
    <property type="nucleotide sequence ID" value="NZ_REFR01000015.1"/>
</dbReference>
<dbReference type="SUPFAM" id="SSF53474">
    <property type="entry name" value="alpha/beta-Hydrolases"/>
    <property type="match status" value="1"/>
</dbReference>
<dbReference type="Gene3D" id="3.40.50.1820">
    <property type="entry name" value="alpha/beta hydrolase"/>
    <property type="match status" value="1"/>
</dbReference>
<gene>
    <name evidence="2" type="ORF">BXY39_3450</name>
</gene>
<dbReference type="GO" id="GO:0016787">
    <property type="term" value="F:hydrolase activity"/>
    <property type="evidence" value="ECO:0007669"/>
    <property type="project" value="UniProtKB-KW"/>
</dbReference>
<dbReference type="Proteomes" id="UP000271227">
    <property type="component" value="Unassembled WGS sequence"/>
</dbReference>